<dbReference type="EMBL" id="WCSB01000006">
    <property type="protein sequence ID" value="KAB4453111.1"/>
    <property type="molecule type" value="Genomic_DNA"/>
</dbReference>
<evidence type="ECO:0000313" key="7">
    <source>
        <dbReference type="Proteomes" id="UP000284785"/>
    </source>
</evidence>
<protein>
    <submittedName>
        <fullName evidence="4">Uncharacterized protein</fullName>
    </submittedName>
</protein>
<reference evidence="8 9" key="2">
    <citation type="journal article" date="2019" name="Nat. Med.">
        <title>A library of human gut bacterial isolates paired with longitudinal multiomics data enables mechanistic microbiome research.</title>
        <authorList>
            <person name="Poyet M."/>
            <person name="Groussin M."/>
            <person name="Gibbons S.M."/>
            <person name="Avila-Pacheco J."/>
            <person name="Jiang X."/>
            <person name="Kearney S.M."/>
            <person name="Perrotta A.R."/>
            <person name="Berdy B."/>
            <person name="Zhao S."/>
            <person name="Lieberman T.D."/>
            <person name="Swanson P.K."/>
            <person name="Smith M."/>
            <person name="Roesemann S."/>
            <person name="Alexander J.E."/>
            <person name="Rich S.A."/>
            <person name="Livny J."/>
            <person name="Vlamakis H."/>
            <person name="Clish C."/>
            <person name="Bullock K."/>
            <person name="Deik A."/>
            <person name="Scott J."/>
            <person name="Pierce K.A."/>
            <person name="Xavier R.J."/>
            <person name="Alm E.J."/>
        </authorList>
    </citation>
    <scope>NUCLEOTIDE SEQUENCE [LARGE SCALE GENOMIC DNA]</scope>
    <source>
        <strain evidence="3 8">BIOML-A162</strain>
        <strain evidence="2 10">BIOML-A165</strain>
        <strain evidence="1 9">BIOML-A188</strain>
    </source>
</reference>
<dbReference type="Proteomes" id="UP000460317">
    <property type="component" value="Unassembled WGS sequence"/>
</dbReference>
<evidence type="ECO:0000313" key="10">
    <source>
        <dbReference type="Proteomes" id="UP000460317"/>
    </source>
</evidence>
<evidence type="ECO:0000313" key="1">
    <source>
        <dbReference type="EMBL" id="KAB4309634.1"/>
    </source>
</evidence>
<dbReference type="EMBL" id="WCRY01000021">
    <property type="protein sequence ID" value="KAB4477659.1"/>
    <property type="molecule type" value="Genomic_DNA"/>
</dbReference>
<organism evidence="4 7">
    <name type="scientific">Bacteroides thetaiotaomicron</name>
    <dbReference type="NCBI Taxonomy" id="818"/>
    <lineage>
        <taxon>Bacteria</taxon>
        <taxon>Pseudomonadati</taxon>
        <taxon>Bacteroidota</taxon>
        <taxon>Bacteroidia</taxon>
        <taxon>Bacteroidales</taxon>
        <taxon>Bacteroidaceae</taxon>
        <taxon>Bacteroides</taxon>
    </lineage>
</organism>
<comment type="caution">
    <text evidence="4">The sequence shown here is derived from an EMBL/GenBank/DDBJ whole genome shotgun (WGS) entry which is preliminary data.</text>
</comment>
<evidence type="ECO:0000313" key="6">
    <source>
        <dbReference type="Proteomes" id="UP000283616"/>
    </source>
</evidence>
<proteinExistence type="predicted"/>
<sequence length="74" mass="8561">MFFHGIESLDLQYDKGKQKNFPALFWRRIYVRMRASLVNYSATGRFSVSTSGSGIPFLSIFVTETNFIHKFICS</sequence>
<dbReference type="Proteomes" id="UP000283616">
    <property type="component" value="Unassembled WGS sequence"/>
</dbReference>
<dbReference type="AlphaFoldDB" id="A0A414HU14"/>
<reference evidence="6 7" key="1">
    <citation type="submission" date="2018-08" db="EMBL/GenBank/DDBJ databases">
        <title>A genome reference for cultivated species of the human gut microbiota.</title>
        <authorList>
            <person name="Zou Y."/>
            <person name="Xue W."/>
            <person name="Luo G."/>
        </authorList>
    </citation>
    <scope>NUCLEOTIDE SEQUENCE [LARGE SCALE GENOMIC DNA]</scope>
    <source>
        <strain evidence="5 6">AF37-12</strain>
        <strain evidence="4 7">AM30-26</strain>
    </source>
</reference>
<gene>
    <name evidence="5" type="ORF">DW011_12175</name>
    <name evidence="4" type="ORF">DW780_03420</name>
    <name evidence="3" type="ORF">GAN91_19335</name>
    <name evidence="2" type="ORF">GAN93_08260</name>
    <name evidence="1" type="ORF">GAO51_17225</name>
</gene>
<name>A0A414HU14_BACT4</name>
<accession>A0A414HU14</accession>
<dbReference type="Proteomes" id="UP000284785">
    <property type="component" value="Unassembled WGS sequence"/>
</dbReference>
<dbReference type="EMBL" id="QSJP01000002">
    <property type="protein sequence ID" value="RHD91074.1"/>
    <property type="molecule type" value="Genomic_DNA"/>
</dbReference>
<evidence type="ECO:0000313" key="5">
    <source>
        <dbReference type="EMBL" id="RHL58860.1"/>
    </source>
</evidence>
<evidence type="ECO:0000313" key="4">
    <source>
        <dbReference type="EMBL" id="RHD91074.1"/>
    </source>
</evidence>
<dbReference type="Proteomes" id="UP000440614">
    <property type="component" value="Unassembled WGS sequence"/>
</dbReference>
<evidence type="ECO:0000313" key="3">
    <source>
        <dbReference type="EMBL" id="KAB4477659.1"/>
    </source>
</evidence>
<evidence type="ECO:0000313" key="8">
    <source>
        <dbReference type="Proteomes" id="UP000436858"/>
    </source>
</evidence>
<evidence type="ECO:0000313" key="2">
    <source>
        <dbReference type="EMBL" id="KAB4453111.1"/>
    </source>
</evidence>
<dbReference type="Proteomes" id="UP000436858">
    <property type="component" value="Unassembled WGS sequence"/>
</dbReference>
<dbReference type="EMBL" id="QROV01000012">
    <property type="protein sequence ID" value="RHL58860.1"/>
    <property type="molecule type" value="Genomic_DNA"/>
</dbReference>
<dbReference type="EMBL" id="WCSY01000017">
    <property type="protein sequence ID" value="KAB4309634.1"/>
    <property type="molecule type" value="Genomic_DNA"/>
</dbReference>
<evidence type="ECO:0000313" key="9">
    <source>
        <dbReference type="Proteomes" id="UP000440614"/>
    </source>
</evidence>